<dbReference type="EMBL" id="ML733402">
    <property type="protein sequence ID" value="KAB8224025.1"/>
    <property type="molecule type" value="Genomic_DNA"/>
</dbReference>
<accession>A0A5N6F4I3</accession>
<keyword evidence="3" id="KW-1185">Reference proteome</keyword>
<proteinExistence type="predicted"/>
<dbReference type="AlphaFoldDB" id="A0A5N6F4I3"/>
<dbReference type="Proteomes" id="UP000326799">
    <property type="component" value="Unassembled WGS sequence"/>
</dbReference>
<keyword evidence="1" id="KW-1133">Transmembrane helix</keyword>
<evidence type="ECO:0000313" key="2">
    <source>
        <dbReference type="EMBL" id="KAB8224025.1"/>
    </source>
</evidence>
<sequence length="74" mass="8130">MLRELVRLVCGFEVLSVFVVLAQQDADCLYELSAFGLEVISISSNLLWVDIVAVLLVVEICCLCVIYSLLPGPL</sequence>
<keyword evidence="1" id="KW-0812">Transmembrane</keyword>
<evidence type="ECO:0000313" key="3">
    <source>
        <dbReference type="Proteomes" id="UP000326799"/>
    </source>
</evidence>
<gene>
    <name evidence="2" type="ORF">BDV33DRAFT_166299</name>
</gene>
<evidence type="ECO:0000256" key="1">
    <source>
        <dbReference type="SAM" id="Phobius"/>
    </source>
</evidence>
<keyword evidence="1" id="KW-0472">Membrane</keyword>
<reference evidence="2 3" key="1">
    <citation type="submission" date="2019-04" db="EMBL/GenBank/DDBJ databases">
        <title>Fungal friends and foes A comparative genomics study of 23 Aspergillus species from section Flavi.</title>
        <authorList>
            <consortium name="DOE Joint Genome Institute"/>
            <person name="Kjaerbolling I."/>
            <person name="Vesth T.C."/>
            <person name="Frisvad J.C."/>
            <person name="Nybo J.L."/>
            <person name="Theobald S."/>
            <person name="Kildgaard S."/>
            <person name="Petersen T.I."/>
            <person name="Kuo A."/>
            <person name="Sato A."/>
            <person name="Lyhne E.K."/>
            <person name="Kogle M.E."/>
            <person name="Wiebenga A."/>
            <person name="Kun R.S."/>
            <person name="Lubbers R.J."/>
            <person name="Makela M.R."/>
            <person name="Barry K."/>
            <person name="Chovatia M."/>
            <person name="Clum A."/>
            <person name="Daum C."/>
            <person name="Haridas S."/>
            <person name="He G."/>
            <person name="LaButti K."/>
            <person name="Lipzen A."/>
            <person name="Mondo S."/>
            <person name="Pangilinan J."/>
            <person name="Riley R."/>
            <person name="Salamov A."/>
            <person name="Simmons B.A."/>
            <person name="Magnuson J.K."/>
            <person name="Henrissat B."/>
            <person name="Mortensen U.H."/>
            <person name="Larsen T.O."/>
            <person name="De vries R.P."/>
            <person name="Grigoriev I.V."/>
            <person name="Machida M."/>
            <person name="Baker S.E."/>
            <person name="Andersen M.R."/>
        </authorList>
    </citation>
    <scope>NUCLEOTIDE SEQUENCE [LARGE SCALE GENOMIC DNA]</scope>
    <source>
        <strain evidence="2 3">CBS 126849</strain>
    </source>
</reference>
<name>A0A5N6F4I3_9EURO</name>
<feature type="transmembrane region" description="Helical" evidence="1">
    <location>
        <begin position="46"/>
        <end position="70"/>
    </location>
</feature>
<protein>
    <submittedName>
        <fullName evidence="2">Uncharacterized protein</fullName>
    </submittedName>
</protein>
<organism evidence="2 3">
    <name type="scientific">Aspergillus novoparasiticus</name>
    <dbReference type="NCBI Taxonomy" id="986946"/>
    <lineage>
        <taxon>Eukaryota</taxon>
        <taxon>Fungi</taxon>
        <taxon>Dikarya</taxon>
        <taxon>Ascomycota</taxon>
        <taxon>Pezizomycotina</taxon>
        <taxon>Eurotiomycetes</taxon>
        <taxon>Eurotiomycetidae</taxon>
        <taxon>Eurotiales</taxon>
        <taxon>Aspergillaceae</taxon>
        <taxon>Aspergillus</taxon>
        <taxon>Aspergillus subgen. Circumdati</taxon>
    </lineage>
</organism>